<proteinExistence type="predicted"/>
<evidence type="ECO:0000313" key="2">
    <source>
        <dbReference type="Proteomes" id="UP001582793"/>
    </source>
</evidence>
<accession>A0ABV5CXS4</accession>
<reference evidence="1 2" key="1">
    <citation type="submission" date="2024-04" db="EMBL/GenBank/DDBJ databases">
        <title>Polymorphospora sp. isolated from Baiyangdian Lake in Xiong'an New Area.</title>
        <authorList>
            <person name="Zhang X."/>
            <person name="Liu J."/>
        </authorList>
    </citation>
    <scope>NUCLEOTIDE SEQUENCE [LARGE SCALE GENOMIC DNA]</scope>
    <source>
        <strain evidence="1 2">2-325</strain>
    </source>
</reference>
<gene>
    <name evidence="1" type="ORF">AAFH96_26165</name>
</gene>
<dbReference type="Gene3D" id="3.40.50.2300">
    <property type="match status" value="1"/>
</dbReference>
<evidence type="ECO:0000313" key="1">
    <source>
        <dbReference type="EMBL" id="MFB6396559.1"/>
    </source>
</evidence>
<dbReference type="Proteomes" id="UP001582793">
    <property type="component" value="Unassembled WGS sequence"/>
</dbReference>
<dbReference type="EMBL" id="JBCGDC010000097">
    <property type="protein sequence ID" value="MFB6396559.1"/>
    <property type="molecule type" value="Genomic_DNA"/>
</dbReference>
<organism evidence="1 2">
    <name type="scientific">Polymorphospora lycopeni</name>
    <dbReference type="NCBI Taxonomy" id="3140240"/>
    <lineage>
        <taxon>Bacteria</taxon>
        <taxon>Bacillati</taxon>
        <taxon>Actinomycetota</taxon>
        <taxon>Actinomycetes</taxon>
        <taxon>Micromonosporales</taxon>
        <taxon>Micromonosporaceae</taxon>
        <taxon>Polymorphospora</taxon>
    </lineage>
</organism>
<sequence length="154" mass="16120">MSVALVVAVGALLTWVLWPEPESEPRAREYRDVTACLLTGASGVQSPEAAPIWSGMQDASVETLVKVQFLEVDGPQTAENAGTFLASLAQSRCDTVITVGDAPVAALQSIAPRFPNVRFVGIGGGASLDNVSVVEAGAPDDLRSVIRRLVTEMA</sequence>
<evidence type="ECO:0008006" key="3">
    <source>
        <dbReference type="Google" id="ProtNLM"/>
    </source>
</evidence>
<comment type="caution">
    <text evidence="1">The sequence shown here is derived from an EMBL/GenBank/DDBJ whole genome shotgun (WGS) entry which is preliminary data.</text>
</comment>
<protein>
    <recommendedName>
        <fullName evidence="3">BMP family ABC transporter substrate-binding protein</fullName>
    </recommendedName>
</protein>
<keyword evidence="2" id="KW-1185">Reference proteome</keyword>
<dbReference type="RefSeq" id="WP_364214203.1">
    <property type="nucleotide sequence ID" value="NZ_JBCGDC010000097.1"/>
</dbReference>
<name>A0ABV5CXS4_9ACTN</name>